<organism evidence="1 2">
    <name type="scientific">Hoylesella pleuritidis F0068</name>
    <dbReference type="NCBI Taxonomy" id="1081904"/>
    <lineage>
        <taxon>Bacteria</taxon>
        <taxon>Pseudomonadati</taxon>
        <taxon>Bacteroidota</taxon>
        <taxon>Bacteroidia</taxon>
        <taxon>Bacteroidales</taxon>
        <taxon>Prevotellaceae</taxon>
        <taxon>Hoylesella</taxon>
    </lineage>
</organism>
<reference evidence="1 2" key="1">
    <citation type="submission" date="2013-08" db="EMBL/GenBank/DDBJ databases">
        <authorList>
            <person name="Durkin A.S."/>
            <person name="Haft D.R."/>
            <person name="McCorrison J."/>
            <person name="Torralba M."/>
            <person name="Gillis M."/>
            <person name="Haft D.H."/>
            <person name="Methe B."/>
            <person name="Sutton G."/>
            <person name="Nelson K.E."/>
        </authorList>
    </citation>
    <scope>NUCLEOTIDE SEQUENCE [LARGE SCALE GENOMIC DNA]</scope>
    <source>
        <strain evidence="1 2">F0068</strain>
    </source>
</reference>
<evidence type="ECO:0000313" key="1">
    <source>
        <dbReference type="EMBL" id="ERK01686.1"/>
    </source>
</evidence>
<dbReference type="EMBL" id="AWET01000024">
    <property type="protein sequence ID" value="ERK01686.1"/>
    <property type="molecule type" value="Genomic_DNA"/>
</dbReference>
<keyword evidence="2" id="KW-1185">Reference proteome</keyword>
<dbReference type="Proteomes" id="UP000016600">
    <property type="component" value="Unassembled WGS sequence"/>
</dbReference>
<name>U2LBJ8_9BACT</name>
<comment type="caution">
    <text evidence="1">The sequence shown here is derived from an EMBL/GenBank/DDBJ whole genome shotgun (WGS) entry which is preliminary data.</text>
</comment>
<protein>
    <submittedName>
        <fullName evidence="1">Uncharacterized protein</fullName>
    </submittedName>
</protein>
<proteinExistence type="predicted"/>
<dbReference type="PATRIC" id="fig|1081904.3.peg.1142"/>
<gene>
    <name evidence="1" type="ORF">HMPREF1218_1489</name>
</gene>
<dbReference type="AlphaFoldDB" id="U2LBJ8"/>
<dbReference type="RefSeq" id="WP_021583816.1">
    <property type="nucleotide sequence ID" value="NZ_AWET01000024.1"/>
</dbReference>
<accession>U2LBJ8</accession>
<evidence type="ECO:0000313" key="2">
    <source>
        <dbReference type="Proteomes" id="UP000016600"/>
    </source>
</evidence>
<sequence length="72" mass="8170">MSSFGLVRGVYGSEAKYCSNINYYKYVLKSTKEKKVQEAEFTAKIKELEAGKLRMKGTLYSLFGNSELDKAE</sequence>